<evidence type="ECO:0000256" key="3">
    <source>
        <dbReference type="ARBA" id="ARBA00023163"/>
    </source>
</evidence>
<dbReference type="Proteomes" id="UP000782880">
    <property type="component" value="Unassembled WGS sequence"/>
</dbReference>
<evidence type="ECO:0000313" key="5">
    <source>
        <dbReference type="EMBL" id="HJG29384.1"/>
    </source>
</evidence>
<dbReference type="GO" id="GO:0000976">
    <property type="term" value="F:transcription cis-regulatory region binding"/>
    <property type="evidence" value="ECO:0007669"/>
    <property type="project" value="TreeGrafter"/>
</dbReference>
<dbReference type="PROSITE" id="PS50932">
    <property type="entry name" value="HTH_LACI_2"/>
    <property type="match status" value="1"/>
</dbReference>
<reference evidence="5" key="1">
    <citation type="journal article" date="2021" name="PeerJ">
        <title>Extensive microbial diversity within the chicken gut microbiome revealed by metagenomics and culture.</title>
        <authorList>
            <person name="Gilroy R."/>
            <person name="Ravi A."/>
            <person name="Getino M."/>
            <person name="Pursley I."/>
            <person name="Horton D.L."/>
            <person name="Alikhan N.F."/>
            <person name="Baker D."/>
            <person name="Gharbi K."/>
            <person name="Hall N."/>
            <person name="Watson M."/>
            <person name="Adriaenssens E.M."/>
            <person name="Foster-Nyarko E."/>
            <person name="Jarju S."/>
            <person name="Secka A."/>
            <person name="Antonio M."/>
            <person name="Oren A."/>
            <person name="Chaudhuri R.R."/>
            <person name="La Ragione R."/>
            <person name="Hildebrand F."/>
            <person name="Pallen M.J."/>
        </authorList>
    </citation>
    <scope>NUCLEOTIDE SEQUENCE</scope>
    <source>
        <strain evidence="5">ChiBcec21-2208</strain>
    </source>
</reference>
<dbReference type="CDD" id="cd01392">
    <property type="entry name" value="HTH_LacI"/>
    <property type="match status" value="1"/>
</dbReference>
<evidence type="ECO:0000256" key="1">
    <source>
        <dbReference type="ARBA" id="ARBA00023015"/>
    </source>
</evidence>
<accession>A0A921ILH8</accession>
<dbReference type="InterPro" id="IPR028082">
    <property type="entry name" value="Peripla_BP_I"/>
</dbReference>
<dbReference type="SMART" id="SM00354">
    <property type="entry name" value="HTH_LACI"/>
    <property type="match status" value="1"/>
</dbReference>
<dbReference type="Pfam" id="PF13377">
    <property type="entry name" value="Peripla_BP_3"/>
    <property type="match status" value="1"/>
</dbReference>
<gene>
    <name evidence="5" type="ORF">K8V20_12170</name>
</gene>
<organism evidence="5 6">
    <name type="scientific">Subdoligranulum variabile</name>
    <dbReference type="NCBI Taxonomy" id="214851"/>
    <lineage>
        <taxon>Bacteria</taxon>
        <taxon>Bacillati</taxon>
        <taxon>Bacillota</taxon>
        <taxon>Clostridia</taxon>
        <taxon>Eubacteriales</taxon>
        <taxon>Oscillospiraceae</taxon>
        <taxon>Subdoligranulum</taxon>
    </lineage>
</organism>
<dbReference type="Pfam" id="PF00356">
    <property type="entry name" value="LacI"/>
    <property type="match status" value="1"/>
</dbReference>
<evidence type="ECO:0000313" key="6">
    <source>
        <dbReference type="Proteomes" id="UP000782880"/>
    </source>
</evidence>
<proteinExistence type="predicted"/>
<feature type="domain" description="HTH lacI-type" evidence="4">
    <location>
        <begin position="1"/>
        <end position="55"/>
    </location>
</feature>
<dbReference type="AlphaFoldDB" id="A0A921ILH8"/>
<dbReference type="SUPFAM" id="SSF53822">
    <property type="entry name" value="Periplasmic binding protein-like I"/>
    <property type="match status" value="1"/>
</dbReference>
<evidence type="ECO:0000256" key="2">
    <source>
        <dbReference type="ARBA" id="ARBA00023125"/>
    </source>
</evidence>
<dbReference type="CDD" id="cd06267">
    <property type="entry name" value="PBP1_LacI_sugar_binding-like"/>
    <property type="match status" value="1"/>
</dbReference>
<keyword evidence="1" id="KW-0805">Transcription regulation</keyword>
<dbReference type="GO" id="GO:0003700">
    <property type="term" value="F:DNA-binding transcription factor activity"/>
    <property type="evidence" value="ECO:0007669"/>
    <property type="project" value="TreeGrafter"/>
</dbReference>
<name>A0A921ILH8_9FIRM</name>
<dbReference type="PANTHER" id="PTHR30146:SF109">
    <property type="entry name" value="HTH-TYPE TRANSCRIPTIONAL REGULATOR GALS"/>
    <property type="match status" value="1"/>
</dbReference>
<dbReference type="PANTHER" id="PTHR30146">
    <property type="entry name" value="LACI-RELATED TRANSCRIPTIONAL REPRESSOR"/>
    <property type="match status" value="1"/>
</dbReference>
<keyword evidence="3" id="KW-0804">Transcription</keyword>
<keyword evidence="2" id="KW-0238">DNA-binding</keyword>
<protein>
    <submittedName>
        <fullName evidence="5">LacI family transcriptional regulator</fullName>
    </submittedName>
</protein>
<dbReference type="Gene3D" id="3.40.50.2300">
    <property type="match status" value="2"/>
</dbReference>
<comment type="caution">
    <text evidence="5">The sequence shown here is derived from an EMBL/GenBank/DDBJ whole genome shotgun (WGS) entry which is preliminary data.</text>
</comment>
<dbReference type="InterPro" id="IPR000843">
    <property type="entry name" value="HTH_LacI"/>
</dbReference>
<sequence>MTIKDIAREAGYAVGTVSRVINNNPNVSAAARARILEVIHKYNFQPNSNAKHLKQQASQGIAMIVKGTHNMLFASVLEKMQTECTAAGYNGMVYYIDENDNEVDRARQICREHKPHGVIFLGSDRNHFGPDLEELGVPCLLMTNTAATAAIANLSSVSVDDVAAAARMVGHLLDNGHRRIGFIGGDLTSSQPSSARLSGCLSEFSRRGLAFEPTRQYTVARYTLAGGYQAMEHLLKTLPDLSAVFAFSDIMAIGAMRALQDHGLRVPEDVSVCGFDGIELAGYLSPRLTTIRQPAERMAGRGVAILIRCIEEQSDAVHELVPYELLEGESVLRLPLADETH</sequence>
<dbReference type="InterPro" id="IPR010982">
    <property type="entry name" value="Lambda_DNA-bd_dom_sf"/>
</dbReference>
<dbReference type="InterPro" id="IPR046335">
    <property type="entry name" value="LacI/GalR-like_sensor"/>
</dbReference>
<dbReference type="Gene3D" id="1.10.260.40">
    <property type="entry name" value="lambda repressor-like DNA-binding domains"/>
    <property type="match status" value="1"/>
</dbReference>
<dbReference type="EMBL" id="DYVE01000312">
    <property type="protein sequence ID" value="HJG29384.1"/>
    <property type="molecule type" value="Genomic_DNA"/>
</dbReference>
<evidence type="ECO:0000259" key="4">
    <source>
        <dbReference type="PROSITE" id="PS50932"/>
    </source>
</evidence>
<reference evidence="5" key="2">
    <citation type="submission" date="2021-09" db="EMBL/GenBank/DDBJ databases">
        <authorList>
            <person name="Gilroy R."/>
        </authorList>
    </citation>
    <scope>NUCLEOTIDE SEQUENCE</scope>
    <source>
        <strain evidence="5">ChiBcec21-2208</strain>
    </source>
</reference>
<dbReference type="SUPFAM" id="SSF47413">
    <property type="entry name" value="lambda repressor-like DNA-binding domains"/>
    <property type="match status" value="1"/>
</dbReference>